<gene>
    <name evidence="1" type="ORF">QVD17_28991</name>
</gene>
<dbReference type="Proteomes" id="UP001229421">
    <property type="component" value="Unassembled WGS sequence"/>
</dbReference>
<reference evidence="1" key="1">
    <citation type="journal article" date="2023" name="bioRxiv">
        <title>Improved chromosome-level genome assembly for marigold (Tagetes erecta).</title>
        <authorList>
            <person name="Jiang F."/>
            <person name="Yuan L."/>
            <person name="Wang S."/>
            <person name="Wang H."/>
            <person name="Xu D."/>
            <person name="Wang A."/>
            <person name="Fan W."/>
        </authorList>
    </citation>
    <scope>NUCLEOTIDE SEQUENCE</scope>
    <source>
        <strain evidence="1">WSJ</strain>
        <tissue evidence="1">Leaf</tissue>
    </source>
</reference>
<organism evidence="1 2">
    <name type="scientific">Tagetes erecta</name>
    <name type="common">African marigold</name>
    <dbReference type="NCBI Taxonomy" id="13708"/>
    <lineage>
        <taxon>Eukaryota</taxon>
        <taxon>Viridiplantae</taxon>
        <taxon>Streptophyta</taxon>
        <taxon>Embryophyta</taxon>
        <taxon>Tracheophyta</taxon>
        <taxon>Spermatophyta</taxon>
        <taxon>Magnoliopsida</taxon>
        <taxon>eudicotyledons</taxon>
        <taxon>Gunneridae</taxon>
        <taxon>Pentapetalae</taxon>
        <taxon>asterids</taxon>
        <taxon>campanulids</taxon>
        <taxon>Asterales</taxon>
        <taxon>Asteraceae</taxon>
        <taxon>Asteroideae</taxon>
        <taxon>Heliantheae alliance</taxon>
        <taxon>Tageteae</taxon>
        <taxon>Tagetes</taxon>
    </lineage>
</organism>
<sequence length="74" mass="8794">MSKQIVDGCDHVAKDSLSIWVDLVLRRRAKKQELRNQDFFQICDIYRSVIELHDYGDNEEEMTICIAMLMMEKK</sequence>
<dbReference type="EMBL" id="JAUHHV010000007">
    <property type="protein sequence ID" value="KAK1419712.1"/>
    <property type="molecule type" value="Genomic_DNA"/>
</dbReference>
<dbReference type="AlphaFoldDB" id="A0AAD8KFW7"/>
<name>A0AAD8KFW7_TARER</name>
<protein>
    <submittedName>
        <fullName evidence="1">Uncharacterized protein</fullName>
    </submittedName>
</protein>
<evidence type="ECO:0000313" key="2">
    <source>
        <dbReference type="Proteomes" id="UP001229421"/>
    </source>
</evidence>
<proteinExistence type="predicted"/>
<accession>A0AAD8KFW7</accession>
<comment type="caution">
    <text evidence="1">The sequence shown here is derived from an EMBL/GenBank/DDBJ whole genome shotgun (WGS) entry which is preliminary data.</text>
</comment>
<evidence type="ECO:0000313" key="1">
    <source>
        <dbReference type="EMBL" id="KAK1419712.1"/>
    </source>
</evidence>
<keyword evidence="2" id="KW-1185">Reference proteome</keyword>